<organism evidence="6 7">
    <name type="scientific">Filifactor villosus</name>
    <dbReference type="NCBI Taxonomy" id="29374"/>
    <lineage>
        <taxon>Bacteria</taxon>
        <taxon>Bacillati</taxon>
        <taxon>Bacillota</taxon>
        <taxon>Clostridia</taxon>
        <taxon>Peptostreptococcales</taxon>
        <taxon>Filifactoraceae</taxon>
        <taxon>Filifactor</taxon>
    </lineage>
</organism>
<accession>A0ABV9QST1</accession>
<dbReference type="Gene3D" id="3.30.1490.360">
    <property type="match status" value="1"/>
</dbReference>
<dbReference type="Pfam" id="PF17482">
    <property type="entry name" value="Phage_sheath_1C"/>
    <property type="match status" value="1"/>
</dbReference>
<dbReference type="Gene3D" id="2.60.40.4290">
    <property type="match status" value="1"/>
</dbReference>
<protein>
    <submittedName>
        <fullName evidence="6">Phage tail sheath subtilisin-like domain-containing protein</fullName>
    </submittedName>
</protein>
<feature type="domain" description="Tail sheath protein Gp18-like" evidence="5">
    <location>
        <begin position="38"/>
        <end position="98"/>
    </location>
</feature>
<evidence type="ECO:0000259" key="4">
    <source>
        <dbReference type="Pfam" id="PF17482"/>
    </source>
</evidence>
<feature type="domain" description="Tail sheath protein C-terminal" evidence="4">
    <location>
        <begin position="346"/>
        <end position="445"/>
    </location>
</feature>
<sequence length="447" mass="49263">MGYGALGGGVFLTQNKTLPGAYINYASVERASGEFSERGYATIALPLDWGATGEVITIEAADLQMRSLELLGHEYTSEKLKPIREIMLGAKVLYLYRINDTGGAKATANVGDNLVATAKHAGVAGNEITITVENDPDKSGAFIVTTIMRGKVIDKQSVASIVELKENSVVSFSTSSENALTVVAGVKLESGTNGTANGSSHSNYLELIERYNFNVIGYSGDDASIKALYKAFMVRLREEEGVKFQCVVLSMDKEKANHEALINVKNKAEGDDVGAVVYWALGQLAGCPVNRSLTNKKYNGEYQINTKYKSRDAKQALKEGFFFLYEKDNEVRVLDDINSFTEFTAQKNEDFSKNQIARVLDQRAIDVAIIFNKRHLGKVQNDADGRISFWNELVKHAQTLEKVRAIENYDSKDTAVEKGDTKDSVIVHDYIAPVQAMGKLYQTIWVR</sequence>
<name>A0ABV9QST1_9FIRM</name>
<evidence type="ECO:0000259" key="2">
    <source>
        <dbReference type="Pfam" id="PF04984"/>
    </source>
</evidence>
<dbReference type="Pfam" id="PF04984">
    <property type="entry name" value="Phage_sheath_1"/>
    <property type="match status" value="1"/>
</dbReference>
<dbReference type="Gene3D" id="3.30.360.90">
    <property type="match status" value="1"/>
</dbReference>
<keyword evidence="7" id="KW-1185">Reference proteome</keyword>
<dbReference type="InterPro" id="IPR035089">
    <property type="entry name" value="Phage_sheath_subtilisin"/>
</dbReference>
<feature type="domain" description="Phage tail sheath protein-like beta-sandwich" evidence="3">
    <location>
        <begin position="102"/>
        <end position="193"/>
    </location>
</feature>
<evidence type="ECO:0000259" key="3">
    <source>
        <dbReference type="Pfam" id="PF17481"/>
    </source>
</evidence>
<reference evidence="7" key="1">
    <citation type="journal article" date="2019" name="Int. J. Syst. Evol. Microbiol.">
        <title>The Global Catalogue of Microorganisms (GCM) 10K type strain sequencing project: providing services to taxonomists for standard genome sequencing and annotation.</title>
        <authorList>
            <consortium name="The Broad Institute Genomics Platform"/>
            <consortium name="The Broad Institute Genome Sequencing Center for Infectious Disease"/>
            <person name="Wu L."/>
            <person name="Ma J."/>
        </authorList>
    </citation>
    <scope>NUCLEOTIDE SEQUENCE [LARGE SCALE GENOMIC DNA]</scope>
    <source>
        <strain evidence="7">CCUG 46385</strain>
    </source>
</reference>
<dbReference type="Pfam" id="PF22671">
    <property type="entry name" value="Gp18_domIII_N"/>
    <property type="match status" value="1"/>
</dbReference>
<evidence type="ECO:0000259" key="5">
    <source>
        <dbReference type="Pfam" id="PF22671"/>
    </source>
</evidence>
<dbReference type="Proteomes" id="UP001595916">
    <property type="component" value="Unassembled WGS sequence"/>
</dbReference>
<feature type="domain" description="Tail sheath protein subtilisin-like" evidence="2">
    <location>
        <begin position="195"/>
        <end position="339"/>
    </location>
</feature>
<evidence type="ECO:0000313" key="6">
    <source>
        <dbReference type="EMBL" id="MFC4805559.1"/>
    </source>
</evidence>
<dbReference type="InterPro" id="IPR035326">
    <property type="entry name" value="Beta_sandwich_Seath"/>
</dbReference>
<comment type="caution">
    <text evidence="6">The sequence shown here is derived from an EMBL/GenBank/DDBJ whole genome shotgun (WGS) entry which is preliminary data.</text>
</comment>
<dbReference type="InterPro" id="IPR020287">
    <property type="entry name" value="Tail_sheath_C"/>
</dbReference>
<dbReference type="Pfam" id="PF17481">
    <property type="entry name" value="Phage_sheath_domII"/>
    <property type="match status" value="1"/>
</dbReference>
<evidence type="ECO:0000256" key="1">
    <source>
        <dbReference type="ARBA" id="ARBA00008005"/>
    </source>
</evidence>
<dbReference type="Gene3D" id="3.30.1370.220">
    <property type="match status" value="1"/>
</dbReference>
<dbReference type="EMBL" id="JBHSHL010000052">
    <property type="protein sequence ID" value="MFC4805559.1"/>
    <property type="molecule type" value="Genomic_DNA"/>
</dbReference>
<gene>
    <name evidence="6" type="ORF">ACFO4R_10805</name>
</gene>
<dbReference type="Gene3D" id="3.40.50.11790">
    <property type="match status" value="1"/>
</dbReference>
<dbReference type="InterPro" id="IPR054564">
    <property type="entry name" value="Gp18_domIII_N"/>
</dbReference>
<evidence type="ECO:0000313" key="7">
    <source>
        <dbReference type="Proteomes" id="UP001595916"/>
    </source>
</evidence>
<dbReference type="RefSeq" id="WP_379789135.1">
    <property type="nucleotide sequence ID" value="NZ_JBHSHL010000052.1"/>
</dbReference>
<comment type="similarity">
    <text evidence="1">Belongs to the myoviridae tail sheath protein family.</text>
</comment>
<proteinExistence type="inferred from homology"/>